<evidence type="ECO:0000256" key="2">
    <source>
        <dbReference type="ARBA" id="ARBA00009758"/>
    </source>
</evidence>
<dbReference type="SUPFAM" id="SSF81296">
    <property type="entry name" value="E set domains"/>
    <property type="match status" value="1"/>
</dbReference>
<accession>A0AAV5L0M5</accession>
<comment type="subcellular location">
    <subcellularLocation>
        <location evidence="1">Cytoplasm</location>
    </subcellularLocation>
</comment>
<protein>
    <submittedName>
        <fullName evidence="4">Uncharacterized protein</fullName>
    </submittedName>
</protein>
<dbReference type="Proteomes" id="UP001054252">
    <property type="component" value="Unassembled WGS sequence"/>
</dbReference>
<organism evidence="4 5">
    <name type="scientific">Rubroshorea leprosula</name>
    <dbReference type="NCBI Taxonomy" id="152421"/>
    <lineage>
        <taxon>Eukaryota</taxon>
        <taxon>Viridiplantae</taxon>
        <taxon>Streptophyta</taxon>
        <taxon>Embryophyta</taxon>
        <taxon>Tracheophyta</taxon>
        <taxon>Spermatophyta</taxon>
        <taxon>Magnoliopsida</taxon>
        <taxon>eudicotyledons</taxon>
        <taxon>Gunneridae</taxon>
        <taxon>Pentapetalae</taxon>
        <taxon>rosids</taxon>
        <taxon>malvids</taxon>
        <taxon>Malvales</taxon>
        <taxon>Dipterocarpaceae</taxon>
        <taxon>Rubroshorea</taxon>
    </lineage>
</organism>
<dbReference type="AlphaFoldDB" id="A0AAV5L0M5"/>
<dbReference type="GO" id="GO:0007266">
    <property type="term" value="P:Rho protein signal transduction"/>
    <property type="evidence" value="ECO:0007669"/>
    <property type="project" value="InterPro"/>
</dbReference>
<reference evidence="4 5" key="1">
    <citation type="journal article" date="2021" name="Commun. Biol.">
        <title>The genome of Shorea leprosula (Dipterocarpaceae) highlights the ecological relevance of drought in aseasonal tropical rainforests.</title>
        <authorList>
            <person name="Ng K.K.S."/>
            <person name="Kobayashi M.J."/>
            <person name="Fawcett J.A."/>
            <person name="Hatakeyama M."/>
            <person name="Paape T."/>
            <person name="Ng C.H."/>
            <person name="Ang C.C."/>
            <person name="Tnah L.H."/>
            <person name="Lee C.T."/>
            <person name="Nishiyama T."/>
            <person name="Sese J."/>
            <person name="O'Brien M.J."/>
            <person name="Copetti D."/>
            <person name="Mohd Noor M.I."/>
            <person name="Ong R.C."/>
            <person name="Putra M."/>
            <person name="Sireger I.Z."/>
            <person name="Indrioko S."/>
            <person name="Kosugi Y."/>
            <person name="Izuno A."/>
            <person name="Isagi Y."/>
            <person name="Lee S.L."/>
            <person name="Shimizu K.K."/>
        </authorList>
    </citation>
    <scope>NUCLEOTIDE SEQUENCE [LARGE SCALE GENOMIC DNA]</scope>
    <source>
        <strain evidence="4">214</strain>
    </source>
</reference>
<comment type="caution">
    <text evidence="4">The sequence shown here is derived from an EMBL/GenBank/DDBJ whole genome shotgun (WGS) entry which is preliminary data.</text>
</comment>
<dbReference type="InterPro" id="IPR014756">
    <property type="entry name" value="Ig_E-set"/>
</dbReference>
<dbReference type="Pfam" id="PF02115">
    <property type="entry name" value="Rho_GDI"/>
    <property type="match status" value="1"/>
</dbReference>
<evidence type="ECO:0000313" key="5">
    <source>
        <dbReference type="Proteomes" id="UP001054252"/>
    </source>
</evidence>
<dbReference type="GO" id="GO:0016020">
    <property type="term" value="C:membrane"/>
    <property type="evidence" value="ECO:0007669"/>
    <property type="project" value="TreeGrafter"/>
</dbReference>
<evidence type="ECO:0000256" key="1">
    <source>
        <dbReference type="ARBA" id="ARBA00004496"/>
    </source>
</evidence>
<dbReference type="InterPro" id="IPR000406">
    <property type="entry name" value="Rho_GDI"/>
</dbReference>
<dbReference type="Gene3D" id="2.70.50.30">
    <property type="entry name" value="Coagulation Factor XIII, subunit A, domain 1"/>
    <property type="match status" value="1"/>
</dbReference>
<evidence type="ECO:0000256" key="3">
    <source>
        <dbReference type="ARBA" id="ARBA00022490"/>
    </source>
</evidence>
<name>A0AAV5L0M5_9ROSI</name>
<dbReference type="PANTHER" id="PTHR10980:SF50">
    <property type="entry name" value="RHO GDP-DISSOCIATION INHIBITOR 1"/>
    <property type="match status" value="1"/>
</dbReference>
<sequence>MSLGVGAVASSCNIMGLDGEKGSEVLEKTRVHPPKRNDEAVQMLGCQVSESLFYTIEEEDDDDDDDHSNNLQLGPQCTLKKHLEKYKDDESLRKWKEQLLGCVDLEKIGVYLNLGLDFCW</sequence>
<dbReference type="EMBL" id="BPVZ01000088">
    <property type="protein sequence ID" value="GKV30662.1"/>
    <property type="molecule type" value="Genomic_DNA"/>
</dbReference>
<gene>
    <name evidence="4" type="ORF">SLEP1_g39451</name>
</gene>
<dbReference type="PANTHER" id="PTHR10980">
    <property type="entry name" value="RHO GDP-DISSOCIATION INHIBITOR"/>
    <property type="match status" value="1"/>
</dbReference>
<evidence type="ECO:0000313" key="4">
    <source>
        <dbReference type="EMBL" id="GKV30662.1"/>
    </source>
</evidence>
<comment type="similarity">
    <text evidence="2">Belongs to the Rho GDI family.</text>
</comment>
<dbReference type="GO" id="GO:0005829">
    <property type="term" value="C:cytosol"/>
    <property type="evidence" value="ECO:0007669"/>
    <property type="project" value="TreeGrafter"/>
</dbReference>
<dbReference type="InterPro" id="IPR024792">
    <property type="entry name" value="RhoGDI_dom_sf"/>
</dbReference>
<keyword evidence="3" id="KW-0963">Cytoplasm</keyword>
<keyword evidence="5" id="KW-1185">Reference proteome</keyword>
<dbReference type="GO" id="GO:0005094">
    <property type="term" value="F:Rho GDP-dissociation inhibitor activity"/>
    <property type="evidence" value="ECO:0007669"/>
    <property type="project" value="InterPro"/>
</dbReference>
<proteinExistence type="inferred from homology"/>